<name>S9V9W0_9TRYP</name>
<accession>S9V9W0</accession>
<keyword evidence="3" id="KW-1185">Reference proteome</keyword>
<dbReference type="InterPro" id="IPR016024">
    <property type="entry name" value="ARM-type_fold"/>
</dbReference>
<evidence type="ECO:0000256" key="1">
    <source>
        <dbReference type="SAM" id="MobiDB-lite"/>
    </source>
</evidence>
<sequence>MGVPCSCSEEEKYRYKKFVVSVYPADRHGGPNEEALGTLNSYVASNPERIPRICRKIEKLFLLHLRAQKKDRVMVSVRALRVLIEKAPAVDGFVPHSIDMCARLLEQRHAPYLVGAADVLCILCYRLCGVPGSESSRRLIANARDRLIPPLQKMAAEAIQGGADGHALQNRYAAVLALGHIAACLHSALSAYACDMVGPLLTNLLLLIRERERQQTEVDAASLVESIDRPPATSALLPEADVLSASIRASCFGIGATAGCVTSAGVEPFLARVIAFLDGQRGWAVYLAPVLVFHALAASMEARPQRLGCAVYQRLCALGMRNADPQVCVGVLRALGECVLAVPMSGGRPQDLLRYLLAVVAAPNSSGEPYAHSMNEATVDLTASLLRATYRQRNAPQLQSILANLRELVRGTDEQAPNVLLVLRCIAVAAPYVRTAPLADRHSLGVVGVLRPFLVGAHDQRRTMAARALRGLLAGVPEAADGDAPPSAAATLSTDEADILFAEEWLQTVVGETRTVTPRCVVQVANTAVAILNGCSTPALPFLLNWLHALQERCLSAGGKRSSPLSRAWLHMVVVVVIRAGEVLGIRKLREYGEDILRRRAAAKEVAPCFHLELSAAASPSERFTLSGLTARPEVKKAVLAADDTEPPVTKILNFDFVTSVLVDAERDDVLAVFGATAATLKAAIAETCLTAERKVCLQGEASVRSPSASTLAVPFSLRAPGDAAGQLDDIEVVLADPGASRRGSVPLTGHTMDERIRSVMAQYSVTAETSIRPTQITITDATPLPLFSSDDDEDHAAGHSMRSLESSLAHDAGEDDEESMMDKRAGTDHAIPHEAQPPTVRKLWVANLPSSKYINVE</sequence>
<feature type="region of interest" description="Disordered" evidence="1">
    <location>
        <begin position="789"/>
        <end position="824"/>
    </location>
</feature>
<dbReference type="AlphaFoldDB" id="S9V9W0"/>
<protein>
    <submittedName>
        <fullName evidence="2">Uncharacterized protein</fullName>
    </submittedName>
</protein>
<reference evidence="2 3" key="1">
    <citation type="journal article" date="2013" name="PLoS ONE">
        <title>Predicting the Proteins of Angomonas deanei, Strigomonas culicis and Their Respective Endosymbionts Reveals New Aspects of the Trypanosomatidae Family.</title>
        <authorList>
            <person name="Motta M.C."/>
            <person name="Martins A.C."/>
            <person name="de Souza S.S."/>
            <person name="Catta-Preta C.M."/>
            <person name="Silva R."/>
            <person name="Klein C.C."/>
            <person name="de Almeida L.G."/>
            <person name="de Lima Cunha O."/>
            <person name="Ciapina L.P."/>
            <person name="Brocchi M."/>
            <person name="Colabardini A.C."/>
            <person name="de Araujo Lima B."/>
            <person name="Machado C.R."/>
            <person name="de Almeida Soares C.M."/>
            <person name="Probst C.M."/>
            <person name="de Menezes C.B."/>
            <person name="Thompson C.E."/>
            <person name="Bartholomeu D.C."/>
            <person name="Gradia D.F."/>
            <person name="Pavoni D.P."/>
            <person name="Grisard E.C."/>
            <person name="Fantinatti-Garboggini F."/>
            <person name="Marchini F.K."/>
            <person name="Rodrigues-Luiz G.F."/>
            <person name="Wagner G."/>
            <person name="Goldman G.H."/>
            <person name="Fietto J.L."/>
            <person name="Elias M.C."/>
            <person name="Goldman M.H."/>
            <person name="Sagot M.F."/>
            <person name="Pereira M."/>
            <person name="Stoco P.H."/>
            <person name="de Mendonca-Neto R.P."/>
            <person name="Teixeira S.M."/>
            <person name="Maciel T.E."/>
            <person name="de Oliveira Mendes T.A."/>
            <person name="Urmenyi T.P."/>
            <person name="de Souza W."/>
            <person name="Schenkman S."/>
            <person name="de Vasconcelos A.T."/>
        </authorList>
    </citation>
    <scope>NUCLEOTIDE SEQUENCE [LARGE SCALE GENOMIC DNA]</scope>
</reference>
<evidence type="ECO:0000313" key="3">
    <source>
        <dbReference type="Proteomes" id="UP000015354"/>
    </source>
</evidence>
<dbReference type="SUPFAM" id="SSF48371">
    <property type="entry name" value="ARM repeat"/>
    <property type="match status" value="1"/>
</dbReference>
<dbReference type="OrthoDB" id="19232at2759"/>
<comment type="caution">
    <text evidence="2">The sequence shown here is derived from an EMBL/GenBank/DDBJ whole genome shotgun (WGS) entry which is preliminary data.</text>
</comment>
<evidence type="ECO:0000313" key="2">
    <source>
        <dbReference type="EMBL" id="EPY23771.1"/>
    </source>
</evidence>
<organism evidence="2 3">
    <name type="scientific">Strigomonas culicis</name>
    <dbReference type="NCBI Taxonomy" id="28005"/>
    <lineage>
        <taxon>Eukaryota</taxon>
        <taxon>Discoba</taxon>
        <taxon>Euglenozoa</taxon>
        <taxon>Kinetoplastea</taxon>
        <taxon>Metakinetoplastina</taxon>
        <taxon>Trypanosomatida</taxon>
        <taxon>Trypanosomatidae</taxon>
        <taxon>Strigomonadinae</taxon>
        <taxon>Strigomonas</taxon>
    </lineage>
</organism>
<dbReference type="Proteomes" id="UP000015354">
    <property type="component" value="Unassembled WGS sequence"/>
</dbReference>
<gene>
    <name evidence="2" type="ORF">STCU_07469</name>
</gene>
<dbReference type="EMBL" id="ATMH01007469">
    <property type="protein sequence ID" value="EPY23771.1"/>
    <property type="molecule type" value="Genomic_DNA"/>
</dbReference>
<proteinExistence type="predicted"/>